<gene>
    <name evidence="1" type="ORF">WN51_05832</name>
</gene>
<name>A0A0N1ITX5_9HYME</name>
<evidence type="ECO:0000313" key="2">
    <source>
        <dbReference type="Proteomes" id="UP000053105"/>
    </source>
</evidence>
<protein>
    <submittedName>
        <fullName evidence="1">Uncharacterized protein</fullName>
    </submittedName>
</protein>
<keyword evidence="2" id="KW-1185">Reference proteome</keyword>
<organism evidence="1 2">
    <name type="scientific">Melipona quadrifasciata</name>
    <dbReference type="NCBI Taxonomy" id="166423"/>
    <lineage>
        <taxon>Eukaryota</taxon>
        <taxon>Metazoa</taxon>
        <taxon>Ecdysozoa</taxon>
        <taxon>Arthropoda</taxon>
        <taxon>Hexapoda</taxon>
        <taxon>Insecta</taxon>
        <taxon>Pterygota</taxon>
        <taxon>Neoptera</taxon>
        <taxon>Endopterygota</taxon>
        <taxon>Hymenoptera</taxon>
        <taxon>Apocrita</taxon>
        <taxon>Aculeata</taxon>
        <taxon>Apoidea</taxon>
        <taxon>Anthophila</taxon>
        <taxon>Apidae</taxon>
        <taxon>Melipona</taxon>
    </lineage>
</organism>
<dbReference type="Proteomes" id="UP000053105">
    <property type="component" value="Unassembled WGS sequence"/>
</dbReference>
<dbReference type="AlphaFoldDB" id="A0A0N1ITX5"/>
<dbReference type="EMBL" id="KQ435727">
    <property type="protein sequence ID" value="KOX77944.1"/>
    <property type="molecule type" value="Genomic_DNA"/>
</dbReference>
<evidence type="ECO:0000313" key="1">
    <source>
        <dbReference type="EMBL" id="KOX77944.1"/>
    </source>
</evidence>
<reference evidence="1 2" key="1">
    <citation type="submission" date="2015-07" db="EMBL/GenBank/DDBJ databases">
        <title>The genome of Melipona quadrifasciata.</title>
        <authorList>
            <person name="Pan H."/>
            <person name="Kapheim K."/>
        </authorList>
    </citation>
    <scope>NUCLEOTIDE SEQUENCE [LARGE SCALE GENOMIC DNA]</scope>
    <source>
        <strain evidence="1">0111107301</strain>
        <tissue evidence="1">Whole body</tissue>
    </source>
</reference>
<accession>A0A0N1ITX5</accession>
<proteinExistence type="predicted"/>
<sequence>MIAPWQFFIRENAWPEATGLYRHKPVKVTLEIVHFREQRWYKETHSSRIKCPKFQAGPLPEKSGLLQYCGNTLAKFSQNGRTFLMLRSLEIAGKEFENAKSTIVWRVIVYHLFESEHSELSAQPLRLHGPFHLNRNLQLFVQLQNFAAKICREGVRKVSAGGRITYRWRSRQDAPTSTTPVNPHYTSPTEVNFDGNSNLGHQSKIVEVNVEIPGKFVNSYVQRTEVGAQPDKKNHSARYATTCGTRDVIVENSFLQNTTGANGVMMVVRCRVKRMLQCKQ</sequence>